<dbReference type="InterPro" id="IPR001123">
    <property type="entry name" value="LeuE-type"/>
</dbReference>
<evidence type="ECO:0000256" key="4">
    <source>
        <dbReference type="ARBA" id="ARBA00022989"/>
    </source>
</evidence>
<organism evidence="7 8">
    <name type="scientific">Paenibacillus silvae</name>
    <dbReference type="NCBI Taxonomy" id="1325358"/>
    <lineage>
        <taxon>Bacteria</taxon>
        <taxon>Bacillati</taxon>
        <taxon>Bacillota</taxon>
        <taxon>Bacilli</taxon>
        <taxon>Bacillales</taxon>
        <taxon>Paenibacillaceae</taxon>
        <taxon>Paenibacillus</taxon>
    </lineage>
</organism>
<dbReference type="Pfam" id="PF01810">
    <property type="entry name" value="LysE"/>
    <property type="match status" value="1"/>
</dbReference>
<comment type="subcellular location">
    <subcellularLocation>
        <location evidence="1">Cell membrane</location>
        <topology evidence="1">Multi-pass membrane protein</topology>
    </subcellularLocation>
</comment>
<keyword evidence="2" id="KW-1003">Cell membrane</keyword>
<comment type="caution">
    <text evidence="7">The sequence shown here is derived from an EMBL/GenBank/DDBJ whole genome shotgun (WGS) entry which is preliminary data.</text>
</comment>
<protein>
    <submittedName>
        <fullName evidence="7">Lysine transporter LysE</fullName>
    </submittedName>
</protein>
<keyword evidence="4 6" id="KW-1133">Transmembrane helix</keyword>
<feature type="transmembrane region" description="Helical" evidence="6">
    <location>
        <begin position="38"/>
        <end position="59"/>
    </location>
</feature>
<dbReference type="GO" id="GO:0033228">
    <property type="term" value="P:cysteine export across plasma membrane"/>
    <property type="evidence" value="ECO:0007669"/>
    <property type="project" value="TreeGrafter"/>
</dbReference>
<keyword evidence="3 6" id="KW-0812">Transmembrane</keyword>
<dbReference type="GO" id="GO:0005886">
    <property type="term" value="C:plasma membrane"/>
    <property type="evidence" value="ECO:0007669"/>
    <property type="project" value="UniProtKB-SubCell"/>
</dbReference>
<dbReference type="AlphaFoldDB" id="A0A2W6NB37"/>
<evidence type="ECO:0000313" key="8">
    <source>
        <dbReference type="Proteomes" id="UP000249204"/>
    </source>
</evidence>
<evidence type="ECO:0000256" key="1">
    <source>
        <dbReference type="ARBA" id="ARBA00004651"/>
    </source>
</evidence>
<reference evidence="7 8" key="1">
    <citation type="submission" date="2018-06" db="EMBL/GenBank/DDBJ databases">
        <title>Isolation of heavy metals resistant Paenibacillus silvae NC2 from Gold-Copper mine in ZiJin, China.</title>
        <authorList>
            <person name="Xu J."/>
            <person name="Mazhar H.S."/>
            <person name="Rensing C."/>
        </authorList>
    </citation>
    <scope>NUCLEOTIDE SEQUENCE [LARGE SCALE GENOMIC DNA]</scope>
    <source>
        <strain evidence="7 8">NC2</strain>
    </source>
</reference>
<dbReference type="EMBL" id="QKWW01000081">
    <property type="protein sequence ID" value="PZT52961.1"/>
    <property type="molecule type" value="Genomic_DNA"/>
</dbReference>
<feature type="transmembrane region" description="Helical" evidence="6">
    <location>
        <begin position="108"/>
        <end position="134"/>
    </location>
</feature>
<feature type="transmembrane region" description="Helical" evidence="6">
    <location>
        <begin position="71"/>
        <end position="88"/>
    </location>
</feature>
<dbReference type="PANTHER" id="PTHR30086:SF20">
    <property type="entry name" value="ARGININE EXPORTER PROTEIN ARGO-RELATED"/>
    <property type="match status" value="1"/>
</dbReference>
<keyword evidence="5 6" id="KW-0472">Membrane</keyword>
<feature type="transmembrane region" description="Helical" evidence="6">
    <location>
        <begin position="143"/>
        <end position="163"/>
    </location>
</feature>
<evidence type="ECO:0000313" key="7">
    <source>
        <dbReference type="EMBL" id="PZT52961.1"/>
    </source>
</evidence>
<gene>
    <name evidence="7" type="ORF">DN757_24455</name>
</gene>
<proteinExistence type="predicted"/>
<evidence type="ECO:0000256" key="5">
    <source>
        <dbReference type="ARBA" id="ARBA00023136"/>
    </source>
</evidence>
<dbReference type="Proteomes" id="UP000249204">
    <property type="component" value="Unassembled WGS sequence"/>
</dbReference>
<sequence length="196" mass="21888">MDILALITYAIVASFTPGPNNIISMTHAGNQGFRSTFPFISGVAGGCFLIMILCSYFNLALYQYIPKITPLLNGFGFIYMLYLAIMILKKNMSTERDDLGIQRKHFSFWSGFTLQLMNPKVIVYGLTALSAFVLPHTQAQQQFLLYSILLTLIGISANLSWALGGHLLQPFLLKHERAFHICMSLLLICTAISLIK</sequence>
<evidence type="ECO:0000256" key="3">
    <source>
        <dbReference type="ARBA" id="ARBA00022692"/>
    </source>
</evidence>
<evidence type="ECO:0000256" key="2">
    <source>
        <dbReference type="ARBA" id="ARBA00022475"/>
    </source>
</evidence>
<dbReference type="RefSeq" id="WP_111272790.1">
    <property type="nucleotide sequence ID" value="NZ_QKWW01000081.1"/>
</dbReference>
<feature type="transmembrane region" description="Helical" evidence="6">
    <location>
        <begin position="178"/>
        <end position="195"/>
    </location>
</feature>
<dbReference type="GO" id="GO:0015171">
    <property type="term" value="F:amino acid transmembrane transporter activity"/>
    <property type="evidence" value="ECO:0007669"/>
    <property type="project" value="TreeGrafter"/>
</dbReference>
<accession>A0A2W6NB37</accession>
<evidence type="ECO:0000256" key="6">
    <source>
        <dbReference type="SAM" id="Phobius"/>
    </source>
</evidence>
<name>A0A2W6NB37_9BACL</name>
<dbReference type="PANTHER" id="PTHR30086">
    <property type="entry name" value="ARGININE EXPORTER PROTEIN ARGO"/>
    <property type="match status" value="1"/>
</dbReference>